<proteinExistence type="predicted"/>
<dbReference type="EMBL" id="QEWP01000004">
    <property type="protein sequence ID" value="PWE00023.1"/>
    <property type="molecule type" value="Genomic_DNA"/>
</dbReference>
<organism evidence="1 2">
    <name type="scientific">Marinilabilia rubra</name>
    <dbReference type="NCBI Taxonomy" id="2162893"/>
    <lineage>
        <taxon>Bacteria</taxon>
        <taxon>Pseudomonadati</taxon>
        <taxon>Bacteroidota</taxon>
        <taxon>Bacteroidia</taxon>
        <taxon>Marinilabiliales</taxon>
        <taxon>Marinilabiliaceae</taxon>
        <taxon>Marinilabilia</taxon>
    </lineage>
</organism>
<dbReference type="Proteomes" id="UP000244956">
    <property type="component" value="Unassembled WGS sequence"/>
</dbReference>
<keyword evidence="2" id="KW-1185">Reference proteome</keyword>
<evidence type="ECO:0000313" key="1">
    <source>
        <dbReference type="EMBL" id="PWE00023.1"/>
    </source>
</evidence>
<gene>
    <name evidence="1" type="ORF">DDZ16_06570</name>
</gene>
<dbReference type="AlphaFoldDB" id="A0A2U2BAG3"/>
<reference evidence="1 2" key="1">
    <citation type="submission" date="2018-05" db="EMBL/GenBank/DDBJ databases">
        <title>Marinilabilia rubrum sp. nov., isolated from saltern sediment.</title>
        <authorList>
            <person name="Zhang R."/>
        </authorList>
    </citation>
    <scope>NUCLEOTIDE SEQUENCE [LARGE SCALE GENOMIC DNA]</scope>
    <source>
        <strain evidence="1 2">WTE16</strain>
    </source>
</reference>
<comment type="caution">
    <text evidence="1">The sequence shown here is derived from an EMBL/GenBank/DDBJ whole genome shotgun (WGS) entry which is preliminary data.</text>
</comment>
<dbReference type="RefSeq" id="WP_109263646.1">
    <property type="nucleotide sequence ID" value="NZ_QEWP01000004.1"/>
</dbReference>
<sequence>MEEYKTIRPDISSYLSGLTSEEIENVIQDYHEKELKILDIIEKYGLEQVNISEFRTYLPPALHSENVCPECKAVSWVSHTIRGKLSNPYCPVCETPMFEDFCPENRLRALEFERLRREQEEAEWAYWHAIPPDLEAHGIIDVTSERYESLDFDVKVFLGSLVANAISEDFTKVDGGNLRDFKMYPNKSEIDRILSVLGIEDKGACELFYGFDEKIAKKLLLPEKRLESSIEDQYKLWKKIILDEARELLEFQMSDSGFELKQGEVVDEILSDLLQDYSLGQVYHLIYNAVNSACRFYTKNNNRQYAANAVIYNCRRSRDKFKANGWTLRPYNRPWGCKQSEMSRYFFDSVLQIGEEGFKTRPSIEALTVSQFNFI</sequence>
<evidence type="ECO:0000313" key="2">
    <source>
        <dbReference type="Proteomes" id="UP000244956"/>
    </source>
</evidence>
<dbReference type="OrthoDB" id="1492852at2"/>
<name>A0A2U2BAG3_9BACT</name>
<protein>
    <submittedName>
        <fullName evidence="1">Uncharacterized protein</fullName>
    </submittedName>
</protein>
<accession>A0A2U2BAG3</accession>